<dbReference type="Gene3D" id="3.40.50.2300">
    <property type="match status" value="1"/>
</dbReference>
<dbReference type="SMART" id="SM00448">
    <property type="entry name" value="REC"/>
    <property type="match status" value="1"/>
</dbReference>
<accession>A0ABT2I4B7</accession>
<gene>
    <name evidence="3" type="ORF">NZK81_08685</name>
</gene>
<dbReference type="SUPFAM" id="SSF52172">
    <property type="entry name" value="CheY-like"/>
    <property type="match status" value="1"/>
</dbReference>
<dbReference type="PANTHER" id="PTHR43228:SF1">
    <property type="entry name" value="TWO-COMPONENT RESPONSE REGULATOR ARR22"/>
    <property type="match status" value="1"/>
</dbReference>
<dbReference type="InterPro" id="IPR052048">
    <property type="entry name" value="ST_Response_Regulator"/>
</dbReference>
<dbReference type="EMBL" id="JANZXA010000005">
    <property type="protein sequence ID" value="MCT2399625.1"/>
    <property type="molecule type" value="Genomic_DNA"/>
</dbReference>
<dbReference type="PANTHER" id="PTHR43228">
    <property type="entry name" value="TWO-COMPONENT RESPONSE REGULATOR"/>
    <property type="match status" value="1"/>
</dbReference>
<keyword evidence="4" id="KW-1185">Reference proteome</keyword>
<proteinExistence type="predicted"/>
<organism evidence="3 4">
    <name type="scientific">Novosphingobium mangrovi</name>
    <name type="common">ex Huang et al. 2023</name>
    <dbReference type="NCBI Taxonomy" id="2976432"/>
    <lineage>
        <taxon>Bacteria</taxon>
        <taxon>Pseudomonadati</taxon>
        <taxon>Pseudomonadota</taxon>
        <taxon>Alphaproteobacteria</taxon>
        <taxon>Sphingomonadales</taxon>
        <taxon>Sphingomonadaceae</taxon>
        <taxon>Novosphingobium</taxon>
    </lineage>
</organism>
<reference evidence="3" key="1">
    <citation type="submission" date="2022-09" db="EMBL/GenBank/DDBJ databases">
        <title>Novosphingobium sp. Nov., a polycyclic aromatic hydrocarbon-degrading bacterium isolated form mangrove sediments in HongKong.</title>
        <authorList>
            <person name="Hu Z."/>
        </authorList>
    </citation>
    <scope>NUCLEOTIDE SEQUENCE</scope>
    <source>
        <strain evidence="3">HK4-1</strain>
    </source>
</reference>
<comment type="caution">
    <text evidence="3">The sequence shown here is derived from an EMBL/GenBank/DDBJ whole genome shotgun (WGS) entry which is preliminary data.</text>
</comment>
<dbReference type="Pfam" id="PF00072">
    <property type="entry name" value="Response_reg"/>
    <property type="match status" value="1"/>
</dbReference>
<feature type="modified residue" description="4-aspartylphosphate" evidence="1">
    <location>
        <position position="63"/>
    </location>
</feature>
<dbReference type="CDD" id="cd17546">
    <property type="entry name" value="REC_hyHK_CKI1_RcsC-like"/>
    <property type="match status" value="1"/>
</dbReference>
<dbReference type="InterPro" id="IPR011006">
    <property type="entry name" value="CheY-like_superfamily"/>
</dbReference>
<dbReference type="RefSeq" id="WP_260045733.1">
    <property type="nucleotide sequence ID" value="NZ_JANZXA010000005.1"/>
</dbReference>
<evidence type="ECO:0000259" key="2">
    <source>
        <dbReference type="PROSITE" id="PS50110"/>
    </source>
</evidence>
<name>A0ABT2I4B7_9SPHN</name>
<protein>
    <submittedName>
        <fullName evidence="3">Response regulator</fullName>
    </submittedName>
</protein>
<sequence length="132" mass="14681">MEPVAVAEAPRTRRCLLVDDSRVIRKVARRILETLGYEIAEAENGEEALAKCKTAMPDLILLDWNMPVMSGMEFVTALRSMQSEMRPKVVFCTTNSDTAAIRQGIEAGADEYVIKPFDHQTLQAKLQRIGAA</sequence>
<feature type="domain" description="Response regulatory" evidence="2">
    <location>
        <begin position="14"/>
        <end position="130"/>
    </location>
</feature>
<evidence type="ECO:0000256" key="1">
    <source>
        <dbReference type="PROSITE-ProRule" id="PRU00169"/>
    </source>
</evidence>
<evidence type="ECO:0000313" key="4">
    <source>
        <dbReference type="Proteomes" id="UP001165583"/>
    </source>
</evidence>
<evidence type="ECO:0000313" key="3">
    <source>
        <dbReference type="EMBL" id="MCT2399625.1"/>
    </source>
</evidence>
<dbReference type="PROSITE" id="PS50110">
    <property type="entry name" value="RESPONSE_REGULATORY"/>
    <property type="match status" value="1"/>
</dbReference>
<dbReference type="InterPro" id="IPR001789">
    <property type="entry name" value="Sig_transdc_resp-reg_receiver"/>
</dbReference>
<keyword evidence="1" id="KW-0597">Phosphoprotein</keyword>
<dbReference type="Proteomes" id="UP001165583">
    <property type="component" value="Unassembled WGS sequence"/>
</dbReference>